<name>A0A1B8Y9L3_XENTR</name>
<dbReference type="Gene3D" id="1.20.1070.10">
    <property type="entry name" value="Rhodopsin 7-helix transmembrane proteins"/>
    <property type="match status" value="1"/>
</dbReference>
<dbReference type="GO" id="GO:0004930">
    <property type="term" value="F:G protein-coupled receptor activity"/>
    <property type="evidence" value="ECO:0007669"/>
    <property type="project" value="UniProtKB-KW"/>
</dbReference>
<keyword evidence="8 12" id="KW-0297">G-protein coupled receptor</keyword>
<protein>
    <recommendedName>
        <fullName evidence="13">Olfactory receptor</fullName>
    </recommendedName>
</protein>
<evidence type="ECO:0000256" key="11">
    <source>
        <dbReference type="ARBA" id="ARBA00023224"/>
    </source>
</evidence>
<accession>A0A1B8Y9L3</accession>
<evidence type="ECO:0000256" key="5">
    <source>
        <dbReference type="ARBA" id="ARBA00022692"/>
    </source>
</evidence>
<feature type="domain" description="G-protein coupled receptors family 1 profile" evidence="14">
    <location>
        <begin position="42"/>
        <end position="289"/>
    </location>
</feature>
<dbReference type="InterPro" id="IPR000276">
    <property type="entry name" value="GPCR_Rhodpsn"/>
</dbReference>
<reference evidence="15" key="2">
    <citation type="journal article" date="2010" name="Science">
        <title>The genome of the Western clawed frog Xenopus tropicalis.</title>
        <authorList>
            <person name="Hellsten U."/>
            <person name="Harland R.M."/>
            <person name="Gilchrist M.J."/>
            <person name="Hendrix D."/>
            <person name="Jurka J."/>
            <person name="Kapitonov V."/>
            <person name="Ovcharenko I."/>
            <person name="Putnam N.H."/>
            <person name="Shu S."/>
            <person name="Taher L."/>
            <person name="Blitz I.L."/>
            <person name="Blumberg B."/>
            <person name="Dichmann D.S."/>
            <person name="Dubchak I."/>
            <person name="Amaya E."/>
            <person name="Detter J.C."/>
            <person name="Fletcher R."/>
            <person name="Gerhard D.S."/>
            <person name="Goodstein D."/>
            <person name="Graves T."/>
            <person name="Grigoriev I.V."/>
            <person name="Grimwood J."/>
            <person name="Kawashima T."/>
            <person name="Lindquist E."/>
            <person name="Lucas S.M."/>
            <person name="Mead P.E."/>
            <person name="Mitros T."/>
            <person name="Ogino H."/>
            <person name="Ohta Y."/>
            <person name="Poliakov A.V."/>
            <person name="Pollet N."/>
            <person name="Robert J."/>
            <person name="Salamov A."/>
            <person name="Sater A.K."/>
            <person name="Schmutz J."/>
            <person name="Terry A."/>
            <person name="Vize P.D."/>
            <person name="Warren W.C."/>
            <person name="Wells D."/>
            <person name="Wills A."/>
            <person name="Wilson R.K."/>
            <person name="Zimmerman L.B."/>
            <person name="Zorn A.M."/>
            <person name="Grainger R."/>
            <person name="Grammer T."/>
            <person name="Khokha M.K."/>
            <person name="Richardson P.M."/>
            <person name="Rokhsar D.S."/>
        </authorList>
    </citation>
    <scope>NUCLEOTIDE SEQUENCE [LARGE SCALE GENOMIC DNA]</scope>
    <source>
        <strain evidence="15">Nigerian</strain>
    </source>
</reference>
<dbReference type="InterPro" id="IPR000725">
    <property type="entry name" value="Olfact_rcpt"/>
</dbReference>
<dbReference type="FunFam" id="1.20.1070.10:FF:000015">
    <property type="entry name" value="Olfactory receptor"/>
    <property type="match status" value="1"/>
</dbReference>
<dbReference type="PRINTS" id="PR00245">
    <property type="entry name" value="OLFACTORYR"/>
</dbReference>
<evidence type="ECO:0000256" key="10">
    <source>
        <dbReference type="ARBA" id="ARBA00023170"/>
    </source>
</evidence>
<evidence type="ECO:0000256" key="12">
    <source>
        <dbReference type="RuleBase" id="RU000688"/>
    </source>
</evidence>
<dbReference type="PRINTS" id="PR00237">
    <property type="entry name" value="GPCRRHODOPSN"/>
</dbReference>
<sequence length="309" mass="34771">MIVPANQTTDMGVILLGFPQDPTTNVTTFLLFFLAYLATCIGNCLIICIILLTPSLRIPMYYFICNLSFLDLCYSSSVVPKLLADVFSTQRTISHKACVAQLYITMLLGGAEGLLLAMMAYDRYVAICYPLYYGRLMSSKMCYLMSVCMWIGSFLLSVVPSLAMRVTYCFNKEINHFMCEILEMIKLVCEDIYVKEVTLHAISSICLIIPFAFIIGSYICIIATVLKIPSLGRWKTFSTCTSHIIVVFFCYGTAMIMYFGPASNYSANQLKFASIFYVVITPMLNPIIYSLKNKDVKDALKKLLSKMTL</sequence>
<reference evidence="15" key="1">
    <citation type="submission" date="2009-11" db="EMBL/GenBank/DDBJ databases">
        <authorList>
            <consortium name="US DOE Joint Genome Institute (JGI-PGF)"/>
            <person name="Ottilar R."/>
            <person name="Schmutz J."/>
            <person name="Salamov A."/>
            <person name="Cheng J.F."/>
            <person name="Lucas S."/>
            <person name="Pitluck S."/>
            <person name="Gundlach H."/>
            <person name="Guo Y."/>
            <person name="Haberer G."/>
            <person name="Nasrallah J."/>
            <person name="Mayer K.F.X."/>
            <person name="van de Peer Y."/>
            <person name="Weigel D."/>
            <person name="Grigoriev I.V."/>
        </authorList>
    </citation>
    <scope>NUCLEOTIDE SEQUENCE</scope>
    <source>
        <strain evidence="15">Nigerian</strain>
    </source>
</reference>
<feature type="transmembrane region" description="Helical" evidence="13">
    <location>
        <begin position="99"/>
        <end position="121"/>
    </location>
</feature>
<evidence type="ECO:0000256" key="6">
    <source>
        <dbReference type="ARBA" id="ARBA00022725"/>
    </source>
</evidence>
<comment type="similarity">
    <text evidence="2 12">Belongs to the G-protein coupled receptor 1 family.</text>
</comment>
<dbReference type="SUPFAM" id="SSF81321">
    <property type="entry name" value="Family A G protein-coupled receptor-like"/>
    <property type="match status" value="1"/>
</dbReference>
<gene>
    <name evidence="15" type="ORF">XENTR_v90028301mg</name>
</gene>
<keyword evidence="10 12" id="KW-0675">Receptor</keyword>
<keyword evidence="11 12" id="KW-0807">Transducer</keyword>
<evidence type="ECO:0000313" key="15">
    <source>
        <dbReference type="EMBL" id="OCA19704.1"/>
    </source>
</evidence>
<dbReference type="Pfam" id="PF13853">
    <property type="entry name" value="7tm_4"/>
    <property type="match status" value="1"/>
</dbReference>
<feature type="transmembrane region" description="Helical" evidence="13">
    <location>
        <begin position="240"/>
        <end position="260"/>
    </location>
</feature>
<keyword evidence="3 13" id="KW-1003">Cell membrane</keyword>
<organism evidence="15">
    <name type="scientific">Xenopus tropicalis</name>
    <name type="common">Western clawed frog</name>
    <name type="synonym">Silurana tropicalis</name>
    <dbReference type="NCBI Taxonomy" id="8364"/>
    <lineage>
        <taxon>Eukaryota</taxon>
        <taxon>Metazoa</taxon>
        <taxon>Chordata</taxon>
        <taxon>Craniata</taxon>
        <taxon>Vertebrata</taxon>
        <taxon>Euteleostomi</taxon>
        <taxon>Amphibia</taxon>
        <taxon>Batrachia</taxon>
        <taxon>Anura</taxon>
        <taxon>Pipoidea</taxon>
        <taxon>Pipidae</taxon>
        <taxon>Xenopodinae</taxon>
        <taxon>Xenopus</taxon>
        <taxon>Silurana</taxon>
    </lineage>
</organism>
<keyword evidence="4 13" id="KW-0716">Sensory transduction</keyword>
<evidence type="ECO:0000256" key="1">
    <source>
        <dbReference type="ARBA" id="ARBA00004651"/>
    </source>
</evidence>
<dbReference type="AlphaFoldDB" id="A0A1B8Y9L3"/>
<keyword evidence="5 12" id="KW-0812">Transmembrane</keyword>
<dbReference type="FunFam" id="1.10.1220.70:FF:000001">
    <property type="entry name" value="Olfactory receptor"/>
    <property type="match status" value="1"/>
</dbReference>
<reference evidence="15" key="3">
    <citation type="submission" date="2016-05" db="EMBL/GenBank/DDBJ databases">
        <title>WGS assembly of Xenopus tropicalis.</title>
        <authorList>
            <person name="Sessions A."/>
            <person name="Jenkins J."/>
            <person name="Mitros T."/>
            <person name="Lyons J.T."/>
            <person name="Dichmann D.S."/>
            <person name="Robert J."/>
            <person name="Harland R.M."/>
            <person name="Rokhsar D.S."/>
        </authorList>
    </citation>
    <scope>NUCLEOTIDE SEQUENCE</scope>
    <source>
        <strain evidence="15">Nigerian</strain>
    </source>
</reference>
<evidence type="ECO:0000256" key="7">
    <source>
        <dbReference type="ARBA" id="ARBA00022989"/>
    </source>
</evidence>
<evidence type="ECO:0000256" key="8">
    <source>
        <dbReference type="ARBA" id="ARBA00023040"/>
    </source>
</evidence>
<dbReference type="GO" id="GO:0004984">
    <property type="term" value="F:olfactory receptor activity"/>
    <property type="evidence" value="ECO:0007669"/>
    <property type="project" value="InterPro"/>
</dbReference>
<feature type="transmembrane region" description="Helical" evidence="13">
    <location>
        <begin position="142"/>
        <end position="163"/>
    </location>
</feature>
<dbReference type="InterPro" id="IPR017452">
    <property type="entry name" value="GPCR_Rhodpsn_7TM"/>
</dbReference>
<comment type="subcellular location">
    <subcellularLocation>
        <location evidence="1 13">Cell membrane</location>
        <topology evidence="1 13">Multi-pass membrane protein</topology>
    </subcellularLocation>
</comment>
<keyword evidence="7 13" id="KW-1133">Transmembrane helix</keyword>
<dbReference type="PANTHER" id="PTHR26453">
    <property type="entry name" value="OLFACTORY RECEPTOR"/>
    <property type="match status" value="1"/>
</dbReference>
<evidence type="ECO:0000259" key="14">
    <source>
        <dbReference type="PROSITE" id="PS50262"/>
    </source>
</evidence>
<dbReference type="PROSITE" id="PS50262">
    <property type="entry name" value="G_PROTEIN_RECEP_F1_2"/>
    <property type="match status" value="1"/>
</dbReference>
<evidence type="ECO:0000256" key="2">
    <source>
        <dbReference type="ARBA" id="ARBA00010663"/>
    </source>
</evidence>
<evidence type="ECO:0000256" key="4">
    <source>
        <dbReference type="ARBA" id="ARBA00022606"/>
    </source>
</evidence>
<evidence type="ECO:0000256" key="13">
    <source>
        <dbReference type="RuleBase" id="RU363047"/>
    </source>
</evidence>
<feature type="transmembrane region" description="Helical" evidence="13">
    <location>
        <begin position="272"/>
        <end position="291"/>
    </location>
</feature>
<keyword evidence="9 13" id="KW-0472">Membrane</keyword>
<dbReference type="SMART" id="SM01381">
    <property type="entry name" value="7TM_GPCR_Srsx"/>
    <property type="match status" value="1"/>
</dbReference>
<feature type="transmembrane region" description="Helical" evidence="13">
    <location>
        <begin position="201"/>
        <end position="228"/>
    </location>
</feature>
<evidence type="ECO:0000256" key="3">
    <source>
        <dbReference type="ARBA" id="ARBA00022475"/>
    </source>
</evidence>
<dbReference type="EMBL" id="KV460371">
    <property type="protein sequence ID" value="OCA19704.1"/>
    <property type="molecule type" value="Genomic_DNA"/>
</dbReference>
<dbReference type="GO" id="GO:0005886">
    <property type="term" value="C:plasma membrane"/>
    <property type="evidence" value="ECO:0007669"/>
    <property type="project" value="UniProtKB-SubCell"/>
</dbReference>
<dbReference type="PROSITE" id="PS00237">
    <property type="entry name" value="G_PROTEIN_RECEP_F1_1"/>
    <property type="match status" value="1"/>
</dbReference>
<evidence type="ECO:0000256" key="9">
    <source>
        <dbReference type="ARBA" id="ARBA00023136"/>
    </source>
</evidence>
<keyword evidence="6 13" id="KW-0552">Olfaction</keyword>
<feature type="transmembrane region" description="Helical" evidence="13">
    <location>
        <begin position="29"/>
        <end position="53"/>
    </location>
</feature>
<proteinExistence type="inferred from homology"/>